<dbReference type="InterPro" id="IPR036762">
    <property type="entry name" value="IscX-like_sf"/>
</dbReference>
<dbReference type="SUPFAM" id="SSF140319">
    <property type="entry name" value="IscX-like"/>
    <property type="match status" value="1"/>
</dbReference>
<evidence type="ECO:0000313" key="4">
    <source>
        <dbReference type="Proteomes" id="UP001462502"/>
    </source>
</evidence>
<sequence length="64" mass="7312">MKWTDVNDIAIELADAHPDVDPKTVRFVDLHNWVVDLPGFDDDHSRGGERVLEAIQQAWIDEAE</sequence>
<organism evidence="1 3">
    <name type="scientific">Chromobacterium phragmitis</name>
    <dbReference type="NCBI Taxonomy" id="2202141"/>
    <lineage>
        <taxon>Bacteria</taxon>
        <taxon>Pseudomonadati</taxon>
        <taxon>Pseudomonadota</taxon>
        <taxon>Betaproteobacteria</taxon>
        <taxon>Neisseriales</taxon>
        <taxon>Chromobacteriaceae</taxon>
        <taxon>Chromobacterium</taxon>
    </lineage>
</organism>
<reference evidence="1 3" key="1">
    <citation type="submission" date="2018-05" db="EMBL/GenBank/DDBJ databases">
        <title>Genome sequencing, assembly and analysis of the novel insecticidal bacterium, Chromobacterium phragmitis.</title>
        <authorList>
            <person name="Sparks M.E."/>
            <person name="Blackburn M.B."/>
            <person name="Gundersen-Rindal D.E."/>
        </authorList>
    </citation>
    <scope>NUCLEOTIDE SEQUENCE [LARGE SCALE GENOMIC DNA]</scope>
    <source>
        <strain evidence="1">IIBBL 274-1</strain>
    </source>
</reference>
<evidence type="ECO:0000313" key="1">
    <source>
        <dbReference type="EMBL" id="AXE36101.1"/>
    </source>
</evidence>
<dbReference type="RefSeq" id="WP_114073981.1">
    <property type="nucleotide sequence ID" value="NZ_CP029554.1"/>
</dbReference>
<dbReference type="GO" id="GO:0008198">
    <property type="term" value="F:ferrous iron binding"/>
    <property type="evidence" value="ECO:0007669"/>
    <property type="project" value="TreeGrafter"/>
</dbReference>
<dbReference type="KEGG" id="chrb:DK843_18430"/>
<dbReference type="PIRSF" id="PIRSF039003">
    <property type="entry name" value="IscX"/>
    <property type="match status" value="1"/>
</dbReference>
<dbReference type="Pfam" id="PF04384">
    <property type="entry name" value="Fe-S_assembly"/>
    <property type="match status" value="1"/>
</dbReference>
<keyword evidence="4" id="KW-1185">Reference proteome</keyword>
<gene>
    <name evidence="1" type="primary">iscX</name>
    <name evidence="2" type="ORF">ABI908_09840</name>
    <name evidence="1" type="ORF">DK843_18430</name>
</gene>
<reference evidence="2 4" key="2">
    <citation type="submission" date="2024-05" db="EMBL/GenBank/DDBJ databases">
        <authorList>
            <person name="De Oliveira J.P."/>
            <person name="Noriler S.A."/>
            <person name="De Oliveira A.G."/>
            <person name="Sipoli D.S."/>
        </authorList>
    </citation>
    <scope>NUCLEOTIDE SEQUENCE [LARGE SCALE GENOMIC DNA]</scope>
    <source>
        <strain evidence="2 4">LABIM192</strain>
    </source>
</reference>
<dbReference type="AlphaFoldDB" id="A0A344ULF3"/>
<dbReference type="NCBIfam" id="TIGR03412">
    <property type="entry name" value="iscX_yfhJ"/>
    <property type="match status" value="1"/>
</dbReference>
<dbReference type="Proteomes" id="UP001462502">
    <property type="component" value="Unassembled WGS sequence"/>
</dbReference>
<dbReference type="InterPro" id="IPR007479">
    <property type="entry name" value="ISC_FeS_clus_asmbl_IscsX"/>
</dbReference>
<dbReference type="PANTHER" id="PTHR37532:SF1">
    <property type="entry name" value="PROTEIN ISCX"/>
    <property type="match status" value="1"/>
</dbReference>
<proteinExistence type="predicted"/>
<name>A0A344ULF3_9NEIS</name>
<dbReference type="Gene3D" id="1.10.10.600">
    <property type="entry name" value="IscX-like"/>
    <property type="match status" value="1"/>
</dbReference>
<evidence type="ECO:0000313" key="2">
    <source>
        <dbReference type="EMBL" id="MEO9384407.1"/>
    </source>
</evidence>
<dbReference type="EMBL" id="CP029554">
    <property type="protein sequence ID" value="AXE36101.1"/>
    <property type="molecule type" value="Genomic_DNA"/>
</dbReference>
<dbReference type="GO" id="GO:0005829">
    <property type="term" value="C:cytosol"/>
    <property type="evidence" value="ECO:0007669"/>
    <property type="project" value="TreeGrafter"/>
</dbReference>
<protein>
    <submittedName>
        <fullName evidence="1">Fe-S assembly protein IscX</fullName>
    </submittedName>
    <submittedName>
        <fullName evidence="2">Fe-S cluster assembly protein IscX</fullName>
    </submittedName>
</protein>
<evidence type="ECO:0000313" key="3">
    <source>
        <dbReference type="Proteomes" id="UP000252038"/>
    </source>
</evidence>
<dbReference type="EMBL" id="JBDXMI010000001">
    <property type="protein sequence ID" value="MEO9384407.1"/>
    <property type="molecule type" value="Genomic_DNA"/>
</dbReference>
<dbReference type="GO" id="GO:0016226">
    <property type="term" value="P:iron-sulfur cluster assembly"/>
    <property type="evidence" value="ECO:0007669"/>
    <property type="project" value="UniProtKB-UniRule"/>
</dbReference>
<dbReference type="PANTHER" id="PTHR37532">
    <property type="entry name" value="PROTEIN ISCX"/>
    <property type="match status" value="1"/>
</dbReference>
<accession>A0A344ULF3</accession>
<dbReference type="Proteomes" id="UP000252038">
    <property type="component" value="Chromosome"/>
</dbReference>